<dbReference type="KEGG" id="rpon:G3256_02350"/>
<comment type="similarity">
    <text evidence="1 2">Belongs to the calycin superfamily. Lipocalin family.</text>
</comment>
<accession>A0A858SMK7</accession>
<protein>
    <recommendedName>
        <fullName evidence="2">Outer membrane lipoprotein Blc</fullName>
    </recommendedName>
</protein>
<feature type="lipid moiety-binding region" description="S-diacylglycerol cysteine" evidence="3">
    <location>
        <position position="14"/>
    </location>
</feature>
<dbReference type="AlphaFoldDB" id="A0A858SMK7"/>
<dbReference type="RefSeq" id="WP_169639313.1">
    <property type="nucleotide sequence ID" value="NZ_CP048788.1"/>
</dbReference>
<evidence type="ECO:0000313" key="5">
    <source>
        <dbReference type="EMBL" id="QJF50089.1"/>
    </source>
</evidence>
<dbReference type="PRINTS" id="PR01171">
    <property type="entry name" value="BCTLIPOCALIN"/>
</dbReference>
<organism evidence="5 6">
    <name type="scientific">Roseobacter ponti</name>
    <dbReference type="NCBI Taxonomy" id="1891787"/>
    <lineage>
        <taxon>Bacteria</taxon>
        <taxon>Pseudomonadati</taxon>
        <taxon>Pseudomonadota</taxon>
        <taxon>Alphaproteobacteria</taxon>
        <taxon>Rhodobacterales</taxon>
        <taxon>Roseobacteraceae</taxon>
        <taxon>Roseobacter</taxon>
    </lineage>
</organism>
<keyword evidence="2" id="KW-0998">Cell outer membrane</keyword>
<keyword evidence="3" id="KW-0564">Palmitate</keyword>
<comment type="subunit">
    <text evidence="2">Homodimer.</text>
</comment>
<reference evidence="5 6" key="1">
    <citation type="submission" date="2020-02" db="EMBL/GenBank/DDBJ databases">
        <title>Genome sequence of Roseobacter ponti.</title>
        <authorList>
            <person name="Hollensteiner J."/>
            <person name="Schneider D."/>
            <person name="Poehlein A."/>
            <person name="Daniel R."/>
        </authorList>
    </citation>
    <scope>NUCLEOTIDE SEQUENCE [LARGE SCALE GENOMIC DNA]</scope>
    <source>
        <strain evidence="5 6">DSM 106830</strain>
    </source>
</reference>
<feature type="lipid moiety-binding region" description="N-palmitoyl cysteine" evidence="3">
    <location>
        <position position="14"/>
    </location>
</feature>
<dbReference type="InterPro" id="IPR012674">
    <property type="entry name" value="Calycin"/>
</dbReference>
<dbReference type="Proteomes" id="UP000503308">
    <property type="component" value="Chromosome"/>
</dbReference>
<evidence type="ECO:0000256" key="2">
    <source>
        <dbReference type="PIRNR" id="PIRNR036893"/>
    </source>
</evidence>
<dbReference type="EMBL" id="CP048788">
    <property type="protein sequence ID" value="QJF50089.1"/>
    <property type="molecule type" value="Genomic_DNA"/>
</dbReference>
<evidence type="ECO:0000256" key="1">
    <source>
        <dbReference type="ARBA" id="ARBA00006889"/>
    </source>
</evidence>
<sequence length="174" mass="18961">MRTLLLALTLLTACGTQYRDTGAPITAQQDFDAARYLGTWYEIARYPVPFQKGCTATTATYGAVDADTVSVLNQCREDRPDGPLKEIAGTADITGPGQLKVQFASVPFIRAPYWVLWVDDAYETAVVGVPNGRAGWILARSPQISEARRSKANSVLRQNGYDPAQLFEVPHAAP</sequence>
<keyword evidence="6" id="KW-1185">Reference proteome</keyword>
<feature type="domain" description="Lipocalin/cytosolic fatty-acid binding" evidence="4">
    <location>
        <begin position="32"/>
        <end position="170"/>
    </location>
</feature>
<dbReference type="GO" id="GO:0008289">
    <property type="term" value="F:lipid binding"/>
    <property type="evidence" value="ECO:0007669"/>
    <property type="project" value="UniProtKB-UniRule"/>
</dbReference>
<name>A0A858SMK7_9RHOB</name>
<dbReference type="SUPFAM" id="SSF50814">
    <property type="entry name" value="Lipocalins"/>
    <property type="match status" value="1"/>
</dbReference>
<comment type="function">
    <text evidence="2">Involved in the storage or transport of lipids necessary for membrane maintenance under stressful conditions. Displays a binding preference for lysophospholipids.</text>
</comment>
<dbReference type="InterPro" id="IPR047202">
    <property type="entry name" value="Lipocalin_Blc-like_dom"/>
</dbReference>
<dbReference type="CDD" id="cd19438">
    <property type="entry name" value="lipocalin_Blc-like"/>
    <property type="match status" value="1"/>
</dbReference>
<dbReference type="InterPro" id="IPR000566">
    <property type="entry name" value="Lipocln_cytosolic_FA-bd_dom"/>
</dbReference>
<dbReference type="GO" id="GO:0009279">
    <property type="term" value="C:cell outer membrane"/>
    <property type="evidence" value="ECO:0007669"/>
    <property type="project" value="UniProtKB-SubCell"/>
</dbReference>
<evidence type="ECO:0000259" key="4">
    <source>
        <dbReference type="Pfam" id="PF08212"/>
    </source>
</evidence>
<keyword evidence="2" id="KW-0446">Lipid-binding</keyword>
<dbReference type="InterPro" id="IPR022272">
    <property type="entry name" value="Lipocalin_CS"/>
</dbReference>
<dbReference type="InterPro" id="IPR002446">
    <property type="entry name" value="Lipocalin_bac"/>
</dbReference>
<proteinExistence type="inferred from homology"/>
<dbReference type="PROSITE" id="PS00213">
    <property type="entry name" value="LIPOCALIN"/>
    <property type="match status" value="1"/>
</dbReference>
<keyword evidence="2 3" id="KW-0449">Lipoprotein</keyword>
<dbReference type="PIRSF" id="PIRSF036893">
    <property type="entry name" value="Lipocalin_ApoD"/>
    <property type="match status" value="1"/>
</dbReference>
<dbReference type="InterPro" id="IPR022271">
    <property type="entry name" value="Lipocalin_ApoD"/>
</dbReference>
<dbReference type="Gene3D" id="2.40.128.20">
    <property type="match status" value="1"/>
</dbReference>
<dbReference type="Pfam" id="PF08212">
    <property type="entry name" value="Lipocalin_2"/>
    <property type="match status" value="1"/>
</dbReference>
<keyword evidence="2" id="KW-0472">Membrane</keyword>
<dbReference type="GO" id="GO:0006950">
    <property type="term" value="P:response to stress"/>
    <property type="evidence" value="ECO:0007669"/>
    <property type="project" value="UniProtKB-ARBA"/>
</dbReference>
<evidence type="ECO:0000313" key="6">
    <source>
        <dbReference type="Proteomes" id="UP000503308"/>
    </source>
</evidence>
<dbReference type="PANTHER" id="PTHR10612">
    <property type="entry name" value="APOLIPOPROTEIN D"/>
    <property type="match status" value="1"/>
</dbReference>
<gene>
    <name evidence="5" type="ORF">G3256_02350</name>
</gene>
<comment type="subcellular location">
    <subcellularLocation>
        <location evidence="2">Cell outer membrane</location>
    </subcellularLocation>
</comment>
<evidence type="ECO:0000256" key="3">
    <source>
        <dbReference type="PIRSR" id="PIRSR036893-52"/>
    </source>
</evidence>
<dbReference type="PANTHER" id="PTHR10612:SF34">
    <property type="entry name" value="APOLIPOPROTEIN D"/>
    <property type="match status" value="1"/>
</dbReference>